<dbReference type="PANTHER" id="PTHR13683:SF274">
    <property type="entry name" value="PROTEIN ASPARTIC PROTEASE IN GUARD CELL 1"/>
    <property type="match status" value="1"/>
</dbReference>
<feature type="active site" evidence="5">
    <location>
        <position position="180"/>
    </location>
</feature>
<dbReference type="InterPro" id="IPR001461">
    <property type="entry name" value="Aspartic_peptidase_A1"/>
</dbReference>
<dbReference type="Gene3D" id="2.40.70.10">
    <property type="entry name" value="Acid Proteases"/>
    <property type="match status" value="2"/>
</dbReference>
<evidence type="ECO:0000256" key="7">
    <source>
        <dbReference type="SAM" id="SignalP"/>
    </source>
</evidence>
<evidence type="ECO:0000256" key="3">
    <source>
        <dbReference type="ARBA" id="ARBA00022729"/>
    </source>
</evidence>
<proteinExistence type="inferred from homology"/>
<dbReference type="InterPro" id="IPR021109">
    <property type="entry name" value="Peptidase_aspartic_dom_sf"/>
</dbReference>
<evidence type="ECO:0000256" key="2">
    <source>
        <dbReference type="ARBA" id="ARBA00022670"/>
    </source>
</evidence>
<dbReference type="Pfam" id="PF14543">
    <property type="entry name" value="TAXi_N"/>
    <property type="match status" value="1"/>
</dbReference>
<protein>
    <recommendedName>
        <fullName evidence="8">Peptidase A1 domain-containing protein</fullName>
    </recommendedName>
</protein>
<evidence type="ECO:0000256" key="6">
    <source>
        <dbReference type="SAM" id="MobiDB-lite"/>
    </source>
</evidence>
<sequence>MAGSSFVAHFITLSLLTISLHSPHALSRSLQENIPTYTLLDVSASFQKTCSVFSLKPPKWDEQKQTTSPLSSSSSLSLELRPRISLRRSSQHEEDYKSLIQSRLARDSERVKILLAKLDLAIWGISMEDLKPDPNSAESTQLGAEDLSTPVSSGTSQGSGEYFSRVGIGSPEKEFFMVVDTGSDLNWLQCEPCTDCYSQADPIFNPASSSTYSPLACDTPQCSSLQVSGCRDNTCLYQVSYGDGSYTVGDFVTETLSFQPSASIGKVAIGCGHDNNGLFVGAAGLLGLGGGQLSLPSQLKATSLSYCLVDRDSDKSSTLEFNSLQPNNSVVAPLIKNSKLDTFYYVGLTGMSVGGQMLSIPSSLFALGDAGSGGVIVDSGTAVTRLPTEAYNSLRDAFVRLTRDLPSTSGVAIFDTCYDFSSMTSVKVPTVSLHFAGGEALDLPANNYLVPVDSSRTFCFAFAPTTSSMSIIGNIQQQGVRVHFDLAKSQVSFSQNSC</sequence>
<organism evidence="9 10">
    <name type="scientific">Nepenthes gracilis</name>
    <name type="common">Slender pitcher plant</name>
    <dbReference type="NCBI Taxonomy" id="150966"/>
    <lineage>
        <taxon>Eukaryota</taxon>
        <taxon>Viridiplantae</taxon>
        <taxon>Streptophyta</taxon>
        <taxon>Embryophyta</taxon>
        <taxon>Tracheophyta</taxon>
        <taxon>Spermatophyta</taxon>
        <taxon>Magnoliopsida</taxon>
        <taxon>eudicotyledons</taxon>
        <taxon>Gunneridae</taxon>
        <taxon>Pentapetalae</taxon>
        <taxon>Caryophyllales</taxon>
        <taxon>Nepenthaceae</taxon>
        <taxon>Nepenthes</taxon>
    </lineage>
</organism>
<comment type="caution">
    <text evidence="9">The sequence shown here is derived from an EMBL/GenBank/DDBJ whole genome shotgun (WGS) entry which is preliminary data.</text>
</comment>
<keyword evidence="4" id="KW-0378">Hydrolase</keyword>
<dbReference type="Proteomes" id="UP001279734">
    <property type="component" value="Unassembled WGS sequence"/>
</dbReference>
<dbReference type="GO" id="GO:0006508">
    <property type="term" value="P:proteolysis"/>
    <property type="evidence" value="ECO:0007669"/>
    <property type="project" value="UniProtKB-KW"/>
</dbReference>
<dbReference type="PROSITE" id="PS51767">
    <property type="entry name" value="PEPTIDASE_A1"/>
    <property type="match status" value="1"/>
</dbReference>
<dbReference type="Pfam" id="PF14541">
    <property type="entry name" value="TAXi_C"/>
    <property type="match status" value="1"/>
</dbReference>
<evidence type="ECO:0000313" key="9">
    <source>
        <dbReference type="EMBL" id="GMH01073.1"/>
    </source>
</evidence>
<feature type="signal peptide" evidence="7">
    <location>
        <begin position="1"/>
        <end position="27"/>
    </location>
</feature>
<keyword evidence="2" id="KW-0645">Protease</keyword>
<dbReference type="GO" id="GO:0004190">
    <property type="term" value="F:aspartic-type endopeptidase activity"/>
    <property type="evidence" value="ECO:0007669"/>
    <property type="project" value="InterPro"/>
</dbReference>
<evidence type="ECO:0000256" key="5">
    <source>
        <dbReference type="PIRSR" id="PIRSR601461-1"/>
    </source>
</evidence>
<comment type="similarity">
    <text evidence="1">Belongs to the peptidase A1 family.</text>
</comment>
<gene>
    <name evidence="9" type="ORF">Nepgr_002912</name>
</gene>
<feature type="region of interest" description="Disordered" evidence="6">
    <location>
        <begin position="133"/>
        <end position="158"/>
    </location>
</feature>
<dbReference type="EMBL" id="BSYO01000002">
    <property type="protein sequence ID" value="GMH01073.1"/>
    <property type="molecule type" value="Genomic_DNA"/>
</dbReference>
<dbReference type="FunFam" id="2.40.70.10:FF:000010">
    <property type="entry name" value="Aspartyl protease family protein 2"/>
    <property type="match status" value="1"/>
</dbReference>
<accession>A0AAD3P9F2</accession>
<evidence type="ECO:0000256" key="1">
    <source>
        <dbReference type="ARBA" id="ARBA00007447"/>
    </source>
</evidence>
<evidence type="ECO:0000313" key="10">
    <source>
        <dbReference type="Proteomes" id="UP001279734"/>
    </source>
</evidence>
<feature type="compositionally biased region" description="Polar residues" evidence="6">
    <location>
        <begin position="149"/>
        <end position="158"/>
    </location>
</feature>
<reference evidence="9" key="1">
    <citation type="submission" date="2023-05" db="EMBL/GenBank/DDBJ databases">
        <title>Nepenthes gracilis genome sequencing.</title>
        <authorList>
            <person name="Fukushima K."/>
        </authorList>
    </citation>
    <scope>NUCLEOTIDE SEQUENCE</scope>
    <source>
        <strain evidence="9">SING2019-196</strain>
    </source>
</reference>
<evidence type="ECO:0000259" key="8">
    <source>
        <dbReference type="PROSITE" id="PS51767"/>
    </source>
</evidence>
<keyword evidence="3 7" id="KW-0732">Signal</keyword>
<dbReference type="InterPro" id="IPR032861">
    <property type="entry name" value="TAXi_N"/>
</dbReference>
<name>A0AAD3P9F2_NEPGR</name>
<dbReference type="PANTHER" id="PTHR13683">
    <property type="entry name" value="ASPARTYL PROTEASES"/>
    <property type="match status" value="1"/>
</dbReference>
<dbReference type="PROSITE" id="PS00141">
    <property type="entry name" value="ASP_PROTEASE"/>
    <property type="match status" value="2"/>
</dbReference>
<keyword evidence="10" id="KW-1185">Reference proteome</keyword>
<dbReference type="AlphaFoldDB" id="A0AAD3P9F2"/>
<dbReference type="InterPro" id="IPR033121">
    <property type="entry name" value="PEPTIDASE_A1"/>
</dbReference>
<dbReference type="SUPFAM" id="SSF50630">
    <property type="entry name" value="Acid proteases"/>
    <property type="match status" value="1"/>
</dbReference>
<dbReference type="InterPro" id="IPR032799">
    <property type="entry name" value="TAXi_C"/>
</dbReference>
<evidence type="ECO:0000256" key="4">
    <source>
        <dbReference type="ARBA" id="ARBA00022801"/>
    </source>
</evidence>
<dbReference type="FunFam" id="2.40.70.10:FF:000031">
    <property type="entry name" value="Aspartyl protease AED1"/>
    <property type="match status" value="1"/>
</dbReference>
<feature type="chain" id="PRO_5041934485" description="Peptidase A1 domain-containing protein" evidence="7">
    <location>
        <begin position="28"/>
        <end position="498"/>
    </location>
</feature>
<dbReference type="InterPro" id="IPR001969">
    <property type="entry name" value="Aspartic_peptidase_AS"/>
</dbReference>
<feature type="domain" description="Peptidase A1" evidence="8">
    <location>
        <begin position="162"/>
        <end position="494"/>
    </location>
</feature>
<feature type="active site" evidence="5">
    <location>
        <position position="378"/>
    </location>
</feature>